<evidence type="ECO:0000256" key="6">
    <source>
        <dbReference type="ARBA" id="ARBA00023136"/>
    </source>
</evidence>
<protein>
    <recommendedName>
        <fullName evidence="9">Potassium channel domain-containing protein</fullName>
    </recommendedName>
</protein>
<evidence type="ECO:0000256" key="4">
    <source>
        <dbReference type="ARBA" id="ARBA00022989"/>
    </source>
</evidence>
<dbReference type="GO" id="GO:0001508">
    <property type="term" value="P:action potential"/>
    <property type="evidence" value="ECO:0007669"/>
    <property type="project" value="TreeGrafter"/>
</dbReference>
<dbReference type="Proteomes" id="UP001186944">
    <property type="component" value="Unassembled WGS sequence"/>
</dbReference>
<keyword evidence="6 8" id="KW-0472">Membrane</keyword>
<dbReference type="InterPro" id="IPR028325">
    <property type="entry name" value="VG_K_chnl"/>
</dbReference>
<organism evidence="10 11">
    <name type="scientific">Pinctada imbricata</name>
    <name type="common">Atlantic pearl-oyster</name>
    <name type="synonym">Pinctada martensii</name>
    <dbReference type="NCBI Taxonomy" id="66713"/>
    <lineage>
        <taxon>Eukaryota</taxon>
        <taxon>Metazoa</taxon>
        <taxon>Spiralia</taxon>
        <taxon>Lophotrochozoa</taxon>
        <taxon>Mollusca</taxon>
        <taxon>Bivalvia</taxon>
        <taxon>Autobranchia</taxon>
        <taxon>Pteriomorphia</taxon>
        <taxon>Pterioida</taxon>
        <taxon>Pterioidea</taxon>
        <taxon>Pteriidae</taxon>
        <taxon>Pinctada</taxon>
    </lineage>
</organism>
<evidence type="ECO:0000313" key="11">
    <source>
        <dbReference type="Proteomes" id="UP001186944"/>
    </source>
</evidence>
<dbReference type="GO" id="GO:0008076">
    <property type="term" value="C:voltage-gated potassium channel complex"/>
    <property type="evidence" value="ECO:0007669"/>
    <property type="project" value="InterPro"/>
</dbReference>
<keyword evidence="3 8" id="KW-0812">Transmembrane</keyword>
<comment type="caution">
    <text evidence="10">The sequence shown here is derived from an EMBL/GenBank/DDBJ whole genome shotgun (WGS) entry which is preliminary data.</text>
</comment>
<keyword evidence="5" id="KW-0406">Ion transport</keyword>
<sequence>MVLRYSLLSSLKELLILLIYTLIAVNVFANFIHLAEEKYDIGTIPKAWYFGIVTMTTVGYGDLQPISTVGRFFASIGALSGIILVALIVPIIVNNYMSLYQVANFVCHRSSAEKIAKKKETSKKKKNPYCLQKILPSSK</sequence>
<comment type="subcellular location">
    <subcellularLocation>
        <location evidence="1">Membrane</location>
        <topology evidence="1">Multi-pass membrane protein</topology>
    </subcellularLocation>
</comment>
<evidence type="ECO:0000256" key="5">
    <source>
        <dbReference type="ARBA" id="ARBA00023065"/>
    </source>
</evidence>
<dbReference type="PANTHER" id="PTHR11537">
    <property type="entry name" value="VOLTAGE-GATED POTASSIUM CHANNEL"/>
    <property type="match status" value="1"/>
</dbReference>
<proteinExistence type="predicted"/>
<keyword evidence="4 8" id="KW-1133">Transmembrane helix</keyword>
<evidence type="ECO:0000313" key="10">
    <source>
        <dbReference type="EMBL" id="KAK3092803.1"/>
    </source>
</evidence>
<dbReference type="SUPFAM" id="SSF81324">
    <property type="entry name" value="Voltage-gated potassium channels"/>
    <property type="match status" value="1"/>
</dbReference>
<dbReference type="Pfam" id="PF07885">
    <property type="entry name" value="Ion_trans_2"/>
    <property type="match status" value="1"/>
</dbReference>
<feature type="domain" description="Potassium channel" evidence="9">
    <location>
        <begin position="21"/>
        <end position="94"/>
    </location>
</feature>
<gene>
    <name evidence="10" type="ORF">FSP39_007374</name>
</gene>
<accession>A0AA88XVS6</accession>
<feature type="transmembrane region" description="Helical" evidence="8">
    <location>
        <begin position="72"/>
        <end position="93"/>
    </location>
</feature>
<keyword evidence="2" id="KW-0813">Transport</keyword>
<evidence type="ECO:0000259" key="9">
    <source>
        <dbReference type="Pfam" id="PF07885"/>
    </source>
</evidence>
<evidence type="ECO:0000256" key="2">
    <source>
        <dbReference type="ARBA" id="ARBA00022448"/>
    </source>
</evidence>
<evidence type="ECO:0000256" key="7">
    <source>
        <dbReference type="ARBA" id="ARBA00023303"/>
    </source>
</evidence>
<dbReference type="GO" id="GO:0005249">
    <property type="term" value="F:voltage-gated potassium channel activity"/>
    <property type="evidence" value="ECO:0007669"/>
    <property type="project" value="InterPro"/>
</dbReference>
<feature type="transmembrane region" description="Helical" evidence="8">
    <location>
        <begin position="47"/>
        <end position="66"/>
    </location>
</feature>
<evidence type="ECO:0000256" key="3">
    <source>
        <dbReference type="ARBA" id="ARBA00022692"/>
    </source>
</evidence>
<reference evidence="10" key="1">
    <citation type="submission" date="2019-08" db="EMBL/GenBank/DDBJ databases">
        <title>The improved chromosome-level genome for the pearl oyster Pinctada fucata martensii using PacBio sequencing and Hi-C.</title>
        <authorList>
            <person name="Zheng Z."/>
        </authorList>
    </citation>
    <scope>NUCLEOTIDE SEQUENCE</scope>
    <source>
        <strain evidence="10">ZZ-2019</strain>
        <tissue evidence="10">Adductor muscle</tissue>
    </source>
</reference>
<evidence type="ECO:0000256" key="8">
    <source>
        <dbReference type="SAM" id="Phobius"/>
    </source>
</evidence>
<evidence type="ECO:0000256" key="1">
    <source>
        <dbReference type="ARBA" id="ARBA00004141"/>
    </source>
</evidence>
<feature type="transmembrane region" description="Helical" evidence="8">
    <location>
        <begin position="14"/>
        <end position="35"/>
    </location>
</feature>
<keyword evidence="11" id="KW-1185">Reference proteome</keyword>
<dbReference type="Gene3D" id="1.10.287.70">
    <property type="match status" value="1"/>
</dbReference>
<keyword evidence="7" id="KW-0407">Ion channel</keyword>
<dbReference type="EMBL" id="VSWD01000009">
    <property type="protein sequence ID" value="KAK3092803.1"/>
    <property type="molecule type" value="Genomic_DNA"/>
</dbReference>
<dbReference type="InterPro" id="IPR013099">
    <property type="entry name" value="K_chnl_dom"/>
</dbReference>
<dbReference type="PRINTS" id="PR00169">
    <property type="entry name" value="KCHANNEL"/>
</dbReference>
<name>A0AA88XVS6_PINIB</name>
<dbReference type="PANTHER" id="PTHR11537:SF254">
    <property type="entry name" value="POTASSIUM VOLTAGE-GATED CHANNEL PROTEIN SHAB"/>
    <property type="match status" value="1"/>
</dbReference>
<dbReference type="AlphaFoldDB" id="A0AA88XVS6"/>